<evidence type="ECO:0000313" key="3">
    <source>
        <dbReference type="Proteomes" id="UP000515163"/>
    </source>
</evidence>
<dbReference type="InParanoid" id="A0A6P8I304"/>
<dbReference type="KEGG" id="aten:116295574"/>
<sequence length="169" mass="19944">MQEVKTLNRKGTKKEREKFQDDCTMFSIQFGDIIRASEWEEEITTLSREIENWKLKYKNLENEKKKLLNHLPEKLDSDVIQGETVEEVKKLWMIQNWINDFTALGTKRKGYHFENVTCYMPAAAYHLGNMMSKYKNIKQFSCQGVENNNHTARPLSSESANSMIHQLKY</sequence>
<evidence type="ECO:0000313" key="4">
    <source>
        <dbReference type="RefSeq" id="XP_031559282.1"/>
    </source>
</evidence>
<dbReference type="AlphaFoldDB" id="A0A6P8I304"/>
<feature type="coiled-coil region" evidence="1">
    <location>
        <begin position="36"/>
        <end position="70"/>
    </location>
</feature>
<protein>
    <submittedName>
        <fullName evidence="4">Uncharacterized protein LOC116295574</fullName>
    </submittedName>
</protein>
<organism evidence="3 4">
    <name type="scientific">Actinia tenebrosa</name>
    <name type="common">Australian red waratah sea anemone</name>
    <dbReference type="NCBI Taxonomy" id="6105"/>
    <lineage>
        <taxon>Eukaryota</taxon>
        <taxon>Metazoa</taxon>
        <taxon>Cnidaria</taxon>
        <taxon>Anthozoa</taxon>
        <taxon>Hexacorallia</taxon>
        <taxon>Actiniaria</taxon>
        <taxon>Actiniidae</taxon>
        <taxon>Actinia</taxon>
    </lineage>
</organism>
<feature type="region of interest" description="Disordered" evidence="2">
    <location>
        <begin position="150"/>
        <end position="169"/>
    </location>
</feature>
<gene>
    <name evidence="4" type="primary">LOC116295574</name>
</gene>
<dbReference type="Proteomes" id="UP000515163">
    <property type="component" value="Unplaced"/>
</dbReference>
<reference evidence="4" key="1">
    <citation type="submission" date="2025-08" db="UniProtKB">
        <authorList>
            <consortium name="RefSeq"/>
        </authorList>
    </citation>
    <scope>IDENTIFICATION</scope>
    <source>
        <tissue evidence="4">Tentacle</tissue>
    </source>
</reference>
<dbReference type="OrthoDB" id="5994541at2759"/>
<dbReference type="GeneID" id="116295574"/>
<proteinExistence type="predicted"/>
<keyword evidence="1" id="KW-0175">Coiled coil</keyword>
<keyword evidence="3" id="KW-1185">Reference proteome</keyword>
<accession>A0A6P8I304</accession>
<dbReference type="RefSeq" id="XP_031559282.1">
    <property type="nucleotide sequence ID" value="XM_031703422.1"/>
</dbReference>
<evidence type="ECO:0000256" key="2">
    <source>
        <dbReference type="SAM" id="MobiDB-lite"/>
    </source>
</evidence>
<name>A0A6P8I304_ACTTE</name>
<evidence type="ECO:0000256" key="1">
    <source>
        <dbReference type="SAM" id="Coils"/>
    </source>
</evidence>